<organism evidence="1 2">
    <name type="scientific">Niallia taxi</name>
    <dbReference type="NCBI Taxonomy" id="2499688"/>
    <lineage>
        <taxon>Bacteria</taxon>
        <taxon>Bacillati</taxon>
        <taxon>Bacillota</taxon>
        <taxon>Bacilli</taxon>
        <taxon>Bacillales</taxon>
        <taxon>Bacillaceae</taxon>
        <taxon>Niallia</taxon>
    </lineage>
</organism>
<dbReference type="AlphaFoldDB" id="A0A437KFQ8"/>
<name>A0A437KFQ8_9BACI</name>
<evidence type="ECO:0000313" key="2">
    <source>
        <dbReference type="Proteomes" id="UP000288024"/>
    </source>
</evidence>
<keyword evidence="2" id="KW-1185">Reference proteome</keyword>
<dbReference type="EMBL" id="RZTZ01000001">
    <property type="protein sequence ID" value="RVT67116.1"/>
    <property type="molecule type" value="Genomic_DNA"/>
</dbReference>
<reference evidence="1 2" key="1">
    <citation type="submission" date="2019-01" db="EMBL/GenBank/DDBJ databases">
        <title>Bacillus sp. M5HDSG1-1, whole genome shotgun sequence.</title>
        <authorList>
            <person name="Tuo L."/>
        </authorList>
    </citation>
    <scope>NUCLEOTIDE SEQUENCE [LARGE SCALE GENOMIC DNA]</scope>
    <source>
        <strain evidence="1 2">M5HDSG1-1</strain>
    </source>
</reference>
<comment type="caution">
    <text evidence="1">The sequence shown here is derived from an EMBL/GenBank/DDBJ whole genome shotgun (WGS) entry which is preliminary data.</text>
</comment>
<protein>
    <submittedName>
        <fullName evidence="1">Uncharacterized protein</fullName>
    </submittedName>
</protein>
<accession>A0A437KFQ8</accession>
<dbReference type="RefSeq" id="WP_127734621.1">
    <property type="nucleotide sequence ID" value="NZ_RZTZ01000001.1"/>
</dbReference>
<gene>
    <name evidence="1" type="ORF">EM808_01155</name>
</gene>
<dbReference type="Proteomes" id="UP000288024">
    <property type="component" value="Unassembled WGS sequence"/>
</dbReference>
<proteinExistence type="predicted"/>
<evidence type="ECO:0000313" key="1">
    <source>
        <dbReference type="EMBL" id="RVT67116.1"/>
    </source>
</evidence>
<sequence>MNGIRIGQGLPAGLEQAVTARPLELRQGQVITGRVNKYFTNNMAEIQVGSQKVLAELSTALNTDKNYLFQVQDGDGKLALKVLSPISPVNNDANTDTLLEQWSLPNTKEMKQLTSMLLKENLPLSGEVLSLAGKWMKESADSPKAIDTIKEMIQRELPFTEKVFASLMAVREGSSMNSLAGKLLNELSGSPSVSPKLQTVLKELATGKNIDLPDASVIKEQLQKLLHTIGYSYEHELLHAKTDGGKGAPEWNLLKPLLLEFLKTDAPTHVKELAAALTDKVTGMQLLSQETGPIMQLMLQFPLHFQNHSMDATMQYSGRKTKDGKIDSDYCRILFYLDLAHLKETAIDMQIQHRIVNITVFNKNHEIEPLMKGMIHGLQEKMKDVQYTLSSLEFKSFQEDKLDKPDLGLHKLMPAYYKGVDYKV</sequence>